<accession>F7NI87</accession>
<dbReference type="Pfam" id="PF06949">
    <property type="entry name" value="DUF1292"/>
    <property type="match status" value="1"/>
</dbReference>
<gene>
    <name evidence="1" type="ORF">ALO_08927</name>
</gene>
<reference evidence="1 2" key="1">
    <citation type="journal article" date="2011" name="EMBO J.">
        <title>Structural diversity of bacterial flagellar motors.</title>
        <authorList>
            <person name="Chen S."/>
            <person name="Beeby M."/>
            <person name="Murphy G.E."/>
            <person name="Leadbetter J.R."/>
            <person name="Hendrixson D.R."/>
            <person name="Briegel A."/>
            <person name="Li Z."/>
            <person name="Shi J."/>
            <person name="Tocheva E.I."/>
            <person name="Muller A."/>
            <person name="Dobro M.J."/>
            <person name="Jensen G.J."/>
        </authorList>
    </citation>
    <scope>NUCLEOTIDE SEQUENCE [LARGE SCALE GENOMIC DNA]</scope>
    <source>
        <strain evidence="1 2">DSM 6540</strain>
    </source>
</reference>
<protein>
    <submittedName>
        <fullName evidence="1">Uncharacterized protein</fullName>
    </submittedName>
</protein>
<dbReference type="InterPro" id="IPR009711">
    <property type="entry name" value="UPF0473"/>
</dbReference>
<dbReference type="Proteomes" id="UP000003240">
    <property type="component" value="Unassembled WGS sequence"/>
</dbReference>
<organism evidence="1 2">
    <name type="scientific">Acetonema longum DSM 6540</name>
    <dbReference type="NCBI Taxonomy" id="1009370"/>
    <lineage>
        <taxon>Bacteria</taxon>
        <taxon>Bacillati</taxon>
        <taxon>Bacillota</taxon>
        <taxon>Negativicutes</taxon>
        <taxon>Acetonemataceae</taxon>
        <taxon>Acetonema</taxon>
    </lineage>
</organism>
<proteinExistence type="predicted"/>
<dbReference type="EMBL" id="AFGF01000068">
    <property type="protein sequence ID" value="EGO64252.1"/>
    <property type="molecule type" value="Genomic_DNA"/>
</dbReference>
<evidence type="ECO:0000313" key="2">
    <source>
        <dbReference type="Proteomes" id="UP000003240"/>
    </source>
</evidence>
<evidence type="ECO:0000313" key="1">
    <source>
        <dbReference type="EMBL" id="EGO64252.1"/>
    </source>
</evidence>
<dbReference type="STRING" id="1009370.ALO_08927"/>
<name>F7NI87_9FIRM</name>
<dbReference type="AlphaFoldDB" id="F7NI87"/>
<sequence>MADFEKDDLDEMEDDVVVVITDEDGNESYYREEMIIPVGEKKFAILVPIDTDDCDCSDDHDRNCECCGDDGDALIARIDTDENGEEIYIDPTDEEYDAVLRAYEELLDEEE</sequence>
<dbReference type="RefSeq" id="WP_004094830.1">
    <property type="nucleotide sequence ID" value="NZ_AFGF01000068.1"/>
</dbReference>
<dbReference type="OrthoDB" id="1624575at2"/>
<comment type="caution">
    <text evidence="1">The sequence shown here is derived from an EMBL/GenBank/DDBJ whole genome shotgun (WGS) entry which is preliminary data.</text>
</comment>
<keyword evidence="2" id="KW-1185">Reference proteome</keyword>
<dbReference type="eggNOG" id="ENOG5032U8H">
    <property type="taxonomic scope" value="Bacteria"/>
</dbReference>